<sequence length="2039" mass="232263">MTSAQLPMQPEAPTALADIHDRVMEAYYGKLGEHFMRETQTRIHWICAQVSGKSVLDVGCSQGIVPLLLAREGCDVIGVDTSPQAIEEAKSYMAAEPAHVQAKVSYVNADFLSLNVQDAEPDTIVISEVLEHLVRPEMFIEKAAALLKPDGRLIITVPFGVNDFIDHKHTFYLLEPFRLLNEHLHITQIKVLGKWLGMVAIKKSEATAPADAQLSMEQIQNLEKAFEAIERNLQNSLTSTNKSLAEANKKYRAATEQIALLKPQAQKAEELTKKTLAQEAALAEQADIKLRLEEANKKYRTASEQVQQLKSQLAELESTTSPRLEQNDKELSELRSRLEAAQEQLKQTQAQHDSLKAQLQALQAESQLQLEQKDKELGELRPRFEQTRELLQDTQAKHDLLQAQLETLQAESLLELEHKDKELGELRPRFDENRELLQDTQAQYDLLKAQLTALQAESQLELEQKDNELGDLRPRFDEIQQQLQDTQARHDLLKAQLQALQAEHQLELEQKEQQLAQLQALTQESQTLAAQNVRLQEQLTEEQAGRHQAETARISISHDAEQQLHAHEAIQARLEEDIDTLLLQVDDLNNLHEREMQELNNELKECRARITELAGLLEHERSIRPLLESELATCEAHVAQMDRELQVKTDQHLVVSNQFESERSARQQLELTINELEHQAQEALLQGEKLAMRLQQQTNALEDLRQQNADLQELAQRELRSRETAEQQLATAQEQAQLELANREAAEQLLATAQEQAQLELANREAAEQLLATAQDQWRQQQADLLEQIQLERSSREATDQLLATTQEQWSDARQRMESELTSSKGWIEAANQKYREVTGKQIPHLKTNLEKLLEQTTAQQQKIEELNDNLHRANAKRHLAEQRLIKTRSSLTYQLGYQLKASASSLGGIIRLPGTLFNLYRQASKSRKDTTQKAIGFDRPTALLPAPQHITNTAALPAALGDTEYVRNRLLNHEQNNAASLKVACVMDEFTYGSYRHECNLLQLTPEGWHAQLQQFQPELVFIESAWRGKDDLWGSKVGHNSQELQDILKWCKDHKVPSVFWNKEDPVHFETFLSTAKQFDFVFTTDIDCIHRYKGALGHERVYLLPFACQPAVHNPVELYERKDAFCFAGAYYARYPERTRDLGNFVSELPRFRPLEIFDRNFGKNDANYQFPEQYQPYIVGTLSFEQIDRAYKGYRYAINLNSIKQSQSMFARRVFELLGSNTVTVSNFSRGVRLLFGDLVITTDSGPEMLRRLNTLAGNERDSDKLRLAALRKVMQEHTYAHRLGYVMSKVTGKAQQDDLPHVCILADAANSAEVEALTQHLQRQRYTNLSMHVVVNDTVGKTAVKDPRVKLISRKQLRKISLGELAGDAPLFAAMVSEDYYGPNYMLDMVLATRYNQAQVIGKVTHYVRDAQGVHLQNPGQAYRRPRSIAARAALIKTSLIAQQPAAEWLKKLATLHYEYEQSLAIDAFNYCKNAAGANAQEVTSMVDDLDLYTGITIDELQSRAEAIKPLEVSHTCAEISGRDLAAMFGPIRSKQVEEYIDADTWQITSSLADGKHEYHYAKHELAVDELMKDEQLKLFLDATPGLNIQLVVLFLDAQKQRISHVMQYANRNQTSDVPPEAAYIRLGIRAYSNGSAGIKALVLGHRDLQPSEMLAKSDYLLLTNHYPSYDDLYRNGFVHTRVTAYQEQGVNVDVFRLRKNEPVSYHEFENVDVMTGSQATLAKMLESGAYKTILVHFLDPDMWEVLRRHLNTTKVIVWVHGAEIQPWWRREYNFTTEAQLALGKLDSDKRMSFWRNLLQPMPTNLKLVFVSRYFAEEVMEDLGFRLPESQYEIIHNPINTELFSYVEKPVEQRKKILSIRPYASRTYANDLSVKAIQLLAQKPWFNELEFRMIGDGPLFEETLAPLRQYSNVQIQKGYLKQKEIAELHKEYGVFLCPSRMDTQGVSRDEAMASGLVPITNSVAAIPEFLDQDCGFLSDSESFTGLSDGIEAMVLNAKLFTEMSLNARKRVTMQSNKTHVSKSELKIIGDTTSK</sequence>
<keyword evidence="2" id="KW-1185">Reference proteome</keyword>
<evidence type="ECO:0000313" key="1">
    <source>
        <dbReference type="EMBL" id="MFO2478852.1"/>
    </source>
</evidence>
<evidence type="ECO:0000313" key="2">
    <source>
        <dbReference type="Proteomes" id="UP001637618"/>
    </source>
</evidence>
<reference evidence="1" key="1">
    <citation type="submission" date="2022-11" db="EMBL/GenBank/DDBJ databases">
        <title>Draft genome sequences of strains of Pseudomonas imrae sp. nov.</title>
        <authorList>
            <person name="Salva Serra F."/>
            <person name="Nimje P."/>
            <person name="Moore E.R.B."/>
            <person name="Marathe N.P."/>
        </authorList>
    </citation>
    <scope>NUCLEOTIDE SEQUENCE</scope>
    <source>
        <strain evidence="1">15FMM2</strain>
    </source>
</reference>
<keyword evidence="1" id="KW-0808">Transferase</keyword>
<name>A0ACC7PJJ9_9PSED</name>
<accession>A0ACC7PJJ9</accession>
<organism evidence="1 2">
    <name type="scientific">Pseudomonas imrae</name>
    <dbReference type="NCBI Taxonomy" id="2992837"/>
    <lineage>
        <taxon>Bacteria</taxon>
        <taxon>Pseudomonadati</taxon>
        <taxon>Pseudomonadota</taxon>
        <taxon>Gammaproteobacteria</taxon>
        <taxon>Pseudomonadales</taxon>
        <taxon>Pseudomonadaceae</taxon>
        <taxon>Pseudomonas</taxon>
    </lineage>
</organism>
<dbReference type="Proteomes" id="UP001637618">
    <property type="component" value="Unassembled WGS sequence"/>
</dbReference>
<gene>
    <name evidence="1" type="ORF">OOJ96_15715</name>
</gene>
<keyword evidence="1" id="KW-0489">Methyltransferase</keyword>
<dbReference type="EMBL" id="JAPEQY010000011">
    <property type="protein sequence ID" value="MFO2478852.1"/>
    <property type="molecule type" value="Genomic_DNA"/>
</dbReference>
<protein>
    <submittedName>
        <fullName evidence="1">Methyltransferase domain-containing protein</fullName>
    </submittedName>
</protein>
<comment type="caution">
    <text evidence="1">The sequence shown here is derived from an EMBL/GenBank/DDBJ whole genome shotgun (WGS) entry which is preliminary data.</text>
</comment>
<proteinExistence type="predicted"/>